<dbReference type="GO" id="GO:0046295">
    <property type="term" value="P:glycolate biosynthetic process"/>
    <property type="evidence" value="ECO:0007669"/>
    <property type="project" value="UniProtKB-UniRule"/>
</dbReference>
<evidence type="ECO:0000313" key="11">
    <source>
        <dbReference type="EMBL" id="GLK50749.1"/>
    </source>
</evidence>
<proteinExistence type="inferred from homology"/>
<dbReference type="InterPro" id="IPR036412">
    <property type="entry name" value="HAD-like_sf"/>
</dbReference>
<organism evidence="11 12">
    <name type="scientific">Maricaulis virginensis</name>
    <dbReference type="NCBI Taxonomy" id="144022"/>
    <lineage>
        <taxon>Bacteria</taxon>
        <taxon>Pseudomonadati</taxon>
        <taxon>Pseudomonadota</taxon>
        <taxon>Alphaproteobacteria</taxon>
        <taxon>Maricaulales</taxon>
        <taxon>Maricaulaceae</taxon>
        <taxon>Maricaulis</taxon>
    </lineage>
</organism>
<dbReference type="InterPro" id="IPR037512">
    <property type="entry name" value="PGPase_prok"/>
</dbReference>
<dbReference type="EC" id="3.1.3.18" evidence="5 10"/>
<evidence type="ECO:0000256" key="2">
    <source>
        <dbReference type="ARBA" id="ARBA00001946"/>
    </source>
</evidence>
<evidence type="ECO:0000256" key="6">
    <source>
        <dbReference type="ARBA" id="ARBA00022723"/>
    </source>
</evidence>
<dbReference type="Proteomes" id="UP001143486">
    <property type="component" value="Unassembled WGS sequence"/>
</dbReference>
<dbReference type="Gene3D" id="1.10.150.240">
    <property type="entry name" value="Putative phosphatase, domain 2"/>
    <property type="match status" value="1"/>
</dbReference>
<evidence type="ECO:0000256" key="4">
    <source>
        <dbReference type="ARBA" id="ARBA00006171"/>
    </source>
</evidence>
<dbReference type="RefSeq" id="WP_271185147.1">
    <property type="nucleotide sequence ID" value="NZ_BSFE01000001.1"/>
</dbReference>
<comment type="cofactor">
    <cofactor evidence="2 10">
        <name>Mg(2+)</name>
        <dbReference type="ChEBI" id="CHEBI:18420"/>
    </cofactor>
</comment>
<dbReference type="Gene3D" id="3.40.50.1000">
    <property type="entry name" value="HAD superfamily/HAD-like"/>
    <property type="match status" value="1"/>
</dbReference>
<comment type="pathway">
    <text evidence="3 10">Organic acid metabolism; glycolate biosynthesis; glycolate from 2-phosphoglycolate: step 1/1.</text>
</comment>
<evidence type="ECO:0000256" key="8">
    <source>
        <dbReference type="ARBA" id="ARBA00022842"/>
    </source>
</evidence>
<dbReference type="GO" id="GO:0005975">
    <property type="term" value="P:carbohydrate metabolic process"/>
    <property type="evidence" value="ECO:0007669"/>
    <property type="project" value="InterPro"/>
</dbReference>
<dbReference type="PANTHER" id="PTHR43434">
    <property type="entry name" value="PHOSPHOGLYCOLATE PHOSPHATASE"/>
    <property type="match status" value="1"/>
</dbReference>
<dbReference type="HAMAP" id="MF_00495">
    <property type="entry name" value="GPH_hydrolase_bact"/>
    <property type="match status" value="1"/>
</dbReference>
<dbReference type="InterPro" id="IPR023198">
    <property type="entry name" value="PGP-like_dom2"/>
</dbReference>
<dbReference type="PANTHER" id="PTHR43434:SF1">
    <property type="entry name" value="PHOSPHOGLYCOLATE PHOSPHATASE"/>
    <property type="match status" value="1"/>
</dbReference>
<evidence type="ECO:0000256" key="9">
    <source>
        <dbReference type="ARBA" id="ARBA00023277"/>
    </source>
</evidence>
<dbReference type="AlphaFoldDB" id="A0A9W6IJP7"/>
<dbReference type="Pfam" id="PF13419">
    <property type="entry name" value="HAD_2"/>
    <property type="match status" value="1"/>
</dbReference>
<feature type="binding site" evidence="10">
    <location>
        <position position="18"/>
    </location>
    <ligand>
        <name>Mg(2+)</name>
        <dbReference type="ChEBI" id="CHEBI:18420"/>
    </ligand>
</feature>
<dbReference type="InterPro" id="IPR006439">
    <property type="entry name" value="HAD-SF_hydro_IA"/>
</dbReference>
<evidence type="ECO:0000313" key="12">
    <source>
        <dbReference type="Proteomes" id="UP001143486"/>
    </source>
</evidence>
<accession>A0A9W6IJP7</accession>
<evidence type="ECO:0000256" key="5">
    <source>
        <dbReference type="ARBA" id="ARBA00013078"/>
    </source>
</evidence>
<dbReference type="EMBL" id="BSFE01000001">
    <property type="protein sequence ID" value="GLK50749.1"/>
    <property type="molecule type" value="Genomic_DNA"/>
</dbReference>
<feature type="active site" description="Nucleophile" evidence="10">
    <location>
        <position position="18"/>
    </location>
</feature>
<dbReference type="SFLD" id="SFLDG01129">
    <property type="entry name" value="C1.5:_HAD__Beta-PGM__Phosphata"/>
    <property type="match status" value="1"/>
</dbReference>
<feature type="binding site" evidence="10">
    <location>
        <position position="175"/>
    </location>
    <ligand>
        <name>Mg(2+)</name>
        <dbReference type="ChEBI" id="CHEBI:18420"/>
    </ligand>
</feature>
<reference evidence="11" key="1">
    <citation type="journal article" date="2014" name="Int. J. Syst. Evol. Microbiol.">
        <title>Complete genome sequence of Corynebacterium casei LMG S-19264T (=DSM 44701T), isolated from a smear-ripened cheese.</title>
        <authorList>
            <consortium name="US DOE Joint Genome Institute (JGI-PGF)"/>
            <person name="Walter F."/>
            <person name="Albersmeier A."/>
            <person name="Kalinowski J."/>
            <person name="Ruckert C."/>
        </authorList>
    </citation>
    <scope>NUCLEOTIDE SEQUENCE</scope>
    <source>
        <strain evidence="11">VKM B-1513</strain>
    </source>
</reference>
<comment type="function">
    <text evidence="10">Specifically catalyzes the dephosphorylation of 2-phosphoglycolate. Is involved in the dissimilation of the intracellular 2-phosphoglycolate formed during the DNA repair of 3'-phosphoglycolate ends, a major class of DNA lesions induced by oxidative stress.</text>
</comment>
<evidence type="ECO:0000256" key="10">
    <source>
        <dbReference type="HAMAP-Rule" id="MF_00495"/>
    </source>
</evidence>
<comment type="similarity">
    <text evidence="4 10">Belongs to the HAD-like hydrolase superfamily. CbbY/CbbZ/Gph/YieH family.</text>
</comment>
<keyword evidence="6 10" id="KW-0479">Metal-binding</keyword>
<evidence type="ECO:0000256" key="7">
    <source>
        <dbReference type="ARBA" id="ARBA00022801"/>
    </source>
</evidence>
<name>A0A9W6IJP7_9PROT</name>
<dbReference type="InterPro" id="IPR041492">
    <property type="entry name" value="HAD_2"/>
</dbReference>
<dbReference type="GO" id="GO:0006281">
    <property type="term" value="P:DNA repair"/>
    <property type="evidence" value="ECO:0007669"/>
    <property type="project" value="TreeGrafter"/>
</dbReference>
<sequence length="229" mass="24031">MLETGQAALFDNAAIAFDLDGTLVDTAPDLVRALNAVIVPRGLPAVPLADVRAMVGRGARVLLERAHARGGAEMQDGDALVAEFIEIYKTDVAAESRAFPGVEETLAWLKDAGARLSVCTNKPSVLSDLLIAELGLADYFERIIGPERTTAKKPDAAHLRDSLGADFARAALIGDSAPDVGSARAAGLPVIVMSYGYSENPAGSLGADRVLHAFGDVPRALAEIWQRAS</sequence>
<keyword evidence="12" id="KW-1185">Reference proteome</keyword>
<protein>
    <recommendedName>
        <fullName evidence="5 10">Phosphoglycolate phosphatase</fullName>
        <shortName evidence="10">PGP</shortName>
        <shortName evidence="10">PGPase</shortName>
        <ecNumber evidence="5 10">3.1.3.18</ecNumber>
    </recommendedName>
</protein>
<dbReference type="InterPro" id="IPR050155">
    <property type="entry name" value="HAD-like_hydrolase_sf"/>
</dbReference>
<dbReference type="GO" id="GO:0008967">
    <property type="term" value="F:phosphoglycolate phosphatase activity"/>
    <property type="evidence" value="ECO:0007669"/>
    <property type="project" value="UniProtKB-UniRule"/>
</dbReference>
<dbReference type="GO" id="GO:0046872">
    <property type="term" value="F:metal ion binding"/>
    <property type="evidence" value="ECO:0007669"/>
    <property type="project" value="UniProtKB-KW"/>
</dbReference>
<dbReference type="InterPro" id="IPR023214">
    <property type="entry name" value="HAD_sf"/>
</dbReference>
<dbReference type="SFLD" id="SFLDS00003">
    <property type="entry name" value="Haloacid_Dehalogenase"/>
    <property type="match status" value="1"/>
</dbReference>
<dbReference type="PRINTS" id="PR00413">
    <property type="entry name" value="HADHALOGNASE"/>
</dbReference>
<keyword evidence="7 10" id="KW-0378">Hydrolase</keyword>
<keyword evidence="8 10" id="KW-0460">Magnesium</keyword>
<reference evidence="11" key="2">
    <citation type="submission" date="2023-01" db="EMBL/GenBank/DDBJ databases">
        <authorList>
            <person name="Sun Q."/>
            <person name="Evtushenko L."/>
        </authorList>
    </citation>
    <scope>NUCLEOTIDE SEQUENCE</scope>
    <source>
        <strain evidence="11">VKM B-1513</strain>
    </source>
</reference>
<feature type="binding site" evidence="10">
    <location>
        <position position="20"/>
    </location>
    <ligand>
        <name>Mg(2+)</name>
        <dbReference type="ChEBI" id="CHEBI:18420"/>
    </ligand>
</feature>
<comment type="catalytic activity">
    <reaction evidence="1 10">
        <text>2-phosphoglycolate + H2O = glycolate + phosphate</text>
        <dbReference type="Rhea" id="RHEA:14369"/>
        <dbReference type="ChEBI" id="CHEBI:15377"/>
        <dbReference type="ChEBI" id="CHEBI:29805"/>
        <dbReference type="ChEBI" id="CHEBI:43474"/>
        <dbReference type="ChEBI" id="CHEBI:58033"/>
        <dbReference type="EC" id="3.1.3.18"/>
    </reaction>
</comment>
<evidence type="ECO:0000256" key="3">
    <source>
        <dbReference type="ARBA" id="ARBA00004818"/>
    </source>
</evidence>
<keyword evidence="9 10" id="KW-0119">Carbohydrate metabolism</keyword>
<dbReference type="SUPFAM" id="SSF56784">
    <property type="entry name" value="HAD-like"/>
    <property type="match status" value="1"/>
</dbReference>
<dbReference type="GO" id="GO:0005829">
    <property type="term" value="C:cytosol"/>
    <property type="evidence" value="ECO:0007669"/>
    <property type="project" value="TreeGrafter"/>
</dbReference>
<gene>
    <name evidence="11" type="primary">gph</name>
    <name evidence="11" type="ORF">GCM10017621_02570</name>
</gene>
<comment type="caution">
    <text evidence="11">The sequence shown here is derived from an EMBL/GenBank/DDBJ whole genome shotgun (WGS) entry which is preliminary data.</text>
</comment>
<evidence type="ECO:0000256" key="1">
    <source>
        <dbReference type="ARBA" id="ARBA00000830"/>
    </source>
</evidence>